<dbReference type="AlphaFoldDB" id="A0A4S4KGG7"/>
<name>A0A4S4KGG7_9APHY</name>
<evidence type="ECO:0000313" key="1">
    <source>
        <dbReference type="EMBL" id="THG97321.1"/>
    </source>
</evidence>
<dbReference type="EMBL" id="SGPJ01000175">
    <property type="protein sequence ID" value="THG97321.1"/>
    <property type="molecule type" value="Genomic_DNA"/>
</dbReference>
<dbReference type="Proteomes" id="UP000309038">
    <property type="component" value="Unassembled WGS sequence"/>
</dbReference>
<protein>
    <submittedName>
        <fullName evidence="1">Uncharacterized protein</fullName>
    </submittedName>
</protein>
<comment type="caution">
    <text evidence="1">The sequence shown here is derived from an EMBL/GenBank/DDBJ whole genome shotgun (WGS) entry which is preliminary data.</text>
</comment>
<keyword evidence="2" id="KW-1185">Reference proteome</keyword>
<accession>A0A4S4KGG7</accession>
<sequence>MKHTALCRELADHFEGATNKTVQDFELLRLTIDKTLRALKAARLEDGATLTMFDLEAFDTSEISRAFVSARIEIKRCFDKFGMGITWNTRSRSLKESIERDKNRMKQINDLLARAVEVAPPVSVEVKIYKFI</sequence>
<organism evidence="1 2">
    <name type="scientific">Hermanssonia centrifuga</name>
    <dbReference type="NCBI Taxonomy" id="98765"/>
    <lineage>
        <taxon>Eukaryota</taxon>
        <taxon>Fungi</taxon>
        <taxon>Dikarya</taxon>
        <taxon>Basidiomycota</taxon>
        <taxon>Agaricomycotina</taxon>
        <taxon>Agaricomycetes</taxon>
        <taxon>Polyporales</taxon>
        <taxon>Meruliaceae</taxon>
        <taxon>Hermanssonia</taxon>
    </lineage>
</organism>
<reference evidence="1 2" key="1">
    <citation type="submission" date="2019-02" db="EMBL/GenBank/DDBJ databases">
        <title>Genome sequencing of the rare red list fungi Phlebia centrifuga.</title>
        <authorList>
            <person name="Buettner E."/>
            <person name="Kellner H."/>
        </authorList>
    </citation>
    <scope>NUCLEOTIDE SEQUENCE [LARGE SCALE GENOMIC DNA]</scope>
    <source>
        <strain evidence="1 2">DSM 108282</strain>
    </source>
</reference>
<evidence type="ECO:0000313" key="2">
    <source>
        <dbReference type="Proteomes" id="UP000309038"/>
    </source>
</evidence>
<gene>
    <name evidence="1" type="ORF">EW026_g4654</name>
</gene>
<proteinExistence type="predicted"/>